<name>A0A371F975_MUCPR</name>
<proteinExistence type="predicted"/>
<sequence>MAWMSQIPSQTNAAITTMANYGAIGHAQVGNIVGPPPHKVEAQCQAPWTTRPLMAHKQTPRTKDKWQSLEE</sequence>
<comment type="caution">
    <text evidence="2">The sequence shown here is derived from an EMBL/GenBank/DDBJ whole genome shotgun (WGS) entry which is preliminary data.</text>
</comment>
<accession>A0A371F975</accession>
<dbReference type="EMBL" id="QJKJ01010039">
    <property type="protein sequence ID" value="RDX74837.1"/>
    <property type="molecule type" value="Genomic_DNA"/>
</dbReference>
<gene>
    <name evidence="2" type="ORF">CR513_45362</name>
</gene>
<dbReference type="Proteomes" id="UP000257109">
    <property type="component" value="Unassembled WGS sequence"/>
</dbReference>
<feature type="compositionally biased region" description="Basic and acidic residues" evidence="1">
    <location>
        <begin position="61"/>
        <end position="71"/>
    </location>
</feature>
<dbReference type="AlphaFoldDB" id="A0A371F975"/>
<protein>
    <submittedName>
        <fullName evidence="2">Uncharacterized protein</fullName>
    </submittedName>
</protein>
<evidence type="ECO:0000313" key="3">
    <source>
        <dbReference type="Proteomes" id="UP000257109"/>
    </source>
</evidence>
<organism evidence="2 3">
    <name type="scientific">Mucuna pruriens</name>
    <name type="common">Velvet bean</name>
    <name type="synonym">Dolichos pruriens</name>
    <dbReference type="NCBI Taxonomy" id="157652"/>
    <lineage>
        <taxon>Eukaryota</taxon>
        <taxon>Viridiplantae</taxon>
        <taxon>Streptophyta</taxon>
        <taxon>Embryophyta</taxon>
        <taxon>Tracheophyta</taxon>
        <taxon>Spermatophyta</taxon>
        <taxon>Magnoliopsida</taxon>
        <taxon>eudicotyledons</taxon>
        <taxon>Gunneridae</taxon>
        <taxon>Pentapetalae</taxon>
        <taxon>rosids</taxon>
        <taxon>fabids</taxon>
        <taxon>Fabales</taxon>
        <taxon>Fabaceae</taxon>
        <taxon>Papilionoideae</taxon>
        <taxon>50 kb inversion clade</taxon>
        <taxon>NPAAA clade</taxon>
        <taxon>indigoferoid/millettioid clade</taxon>
        <taxon>Phaseoleae</taxon>
        <taxon>Mucuna</taxon>
    </lineage>
</organism>
<keyword evidence="3" id="KW-1185">Reference proteome</keyword>
<evidence type="ECO:0000256" key="1">
    <source>
        <dbReference type="SAM" id="MobiDB-lite"/>
    </source>
</evidence>
<feature type="region of interest" description="Disordered" evidence="1">
    <location>
        <begin position="49"/>
        <end position="71"/>
    </location>
</feature>
<evidence type="ECO:0000313" key="2">
    <source>
        <dbReference type="EMBL" id="RDX74837.1"/>
    </source>
</evidence>
<feature type="non-terminal residue" evidence="2">
    <location>
        <position position="1"/>
    </location>
</feature>
<reference evidence="2" key="1">
    <citation type="submission" date="2018-05" db="EMBL/GenBank/DDBJ databases">
        <title>Draft genome of Mucuna pruriens seed.</title>
        <authorList>
            <person name="Nnadi N.E."/>
            <person name="Vos R."/>
            <person name="Hasami M.H."/>
            <person name="Devisetty U.K."/>
            <person name="Aguiy J.C."/>
        </authorList>
    </citation>
    <scope>NUCLEOTIDE SEQUENCE [LARGE SCALE GENOMIC DNA]</scope>
    <source>
        <strain evidence="2">JCA_2017</strain>
    </source>
</reference>